<proteinExistence type="predicted"/>
<accession>A0ACC1X833</accession>
<sequence length="118" mass="12831">MVAVISLREKTYLSAAIMLALLLILNSISVNRASSFSCNGSIHGCLIADNDDATDFEFLMDSHSGRMLIDFRNAAGGTGNKDQVAVDCGRYKPYDNCLPDKNGNKKPENPGIYNRGNK</sequence>
<dbReference type="EMBL" id="CM051404">
    <property type="protein sequence ID" value="KAJ4707278.1"/>
    <property type="molecule type" value="Genomic_DNA"/>
</dbReference>
<protein>
    <submittedName>
        <fullName evidence="1">Transmembrane protein</fullName>
    </submittedName>
</protein>
<organism evidence="1 2">
    <name type="scientific">Melia azedarach</name>
    <name type="common">Chinaberry tree</name>
    <dbReference type="NCBI Taxonomy" id="155640"/>
    <lineage>
        <taxon>Eukaryota</taxon>
        <taxon>Viridiplantae</taxon>
        <taxon>Streptophyta</taxon>
        <taxon>Embryophyta</taxon>
        <taxon>Tracheophyta</taxon>
        <taxon>Spermatophyta</taxon>
        <taxon>Magnoliopsida</taxon>
        <taxon>eudicotyledons</taxon>
        <taxon>Gunneridae</taxon>
        <taxon>Pentapetalae</taxon>
        <taxon>rosids</taxon>
        <taxon>malvids</taxon>
        <taxon>Sapindales</taxon>
        <taxon>Meliaceae</taxon>
        <taxon>Melia</taxon>
    </lineage>
</organism>
<reference evidence="1 2" key="1">
    <citation type="journal article" date="2023" name="Science">
        <title>Complex scaffold remodeling in plant triterpene biosynthesis.</title>
        <authorList>
            <person name="De La Pena R."/>
            <person name="Hodgson H."/>
            <person name="Liu J.C."/>
            <person name="Stephenson M.J."/>
            <person name="Martin A.C."/>
            <person name="Owen C."/>
            <person name="Harkess A."/>
            <person name="Leebens-Mack J."/>
            <person name="Jimenez L.E."/>
            <person name="Osbourn A."/>
            <person name="Sattely E.S."/>
        </authorList>
    </citation>
    <scope>NUCLEOTIDE SEQUENCE [LARGE SCALE GENOMIC DNA]</scope>
    <source>
        <strain evidence="2">cv. JPN11</strain>
        <tissue evidence="1">Leaf</tissue>
    </source>
</reference>
<gene>
    <name evidence="1" type="ORF">OWV82_020822</name>
</gene>
<evidence type="ECO:0000313" key="2">
    <source>
        <dbReference type="Proteomes" id="UP001164539"/>
    </source>
</evidence>
<name>A0ACC1X833_MELAZ</name>
<keyword evidence="1" id="KW-0812">Transmembrane</keyword>
<comment type="caution">
    <text evidence="1">The sequence shown here is derived from an EMBL/GenBank/DDBJ whole genome shotgun (WGS) entry which is preliminary data.</text>
</comment>
<keyword evidence="1" id="KW-0472">Membrane</keyword>
<dbReference type="Proteomes" id="UP001164539">
    <property type="component" value="Chromosome 11"/>
</dbReference>
<evidence type="ECO:0000313" key="1">
    <source>
        <dbReference type="EMBL" id="KAJ4707278.1"/>
    </source>
</evidence>
<keyword evidence="2" id="KW-1185">Reference proteome</keyword>